<evidence type="ECO:0000259" key="1">
    <source>
        <dbReference type="Pfam" id="PF06114"/>
    </source>
</evidence>
<dbReference type="Pfam" id="PF06114">
    <property type="entry name" value="Peptidase_M78"/>
    <property type="match status" value="1"/>
</dbReference>
<accession>A0AAW9JW24</accession>
<gene>
    <name evidence="2" type="ORF">RAK27_14065</name>
</gene>
<evidence type="ECO:0000313" key="2">
    <source>
        <dbReference type="EMBL" id="MDZ5759783.1"/>
    </source>
</evidence>
<name>A0AAW9JW24_CARML</name>
<organism evidence="2 3">
    <name type="scientific">Carnobacterium maltaromaticum</name>
    <name type="common">Carnobacterium piscicola</name>
    <dbReference type="NCBI Taxonomy" id="2751"/>
    <lineage>
        <taxon>Bacteria</taxon>
        <taxon>Bacillati</taxon>
        <taxon>Bacillota</taxon>
        <taxon>Bacilli</taxon>
        <taxon>Lactobacillales</taxon>
        <taxon>Carnobacteriaceae</taxon>
        <taxon>Carnobacterium</taxon>
    </lineage>
</organism>
<sequence length="170" mass="20256">MSAITLNYTTIEELATTTLQRLNVEHPYQLNIESICTRENIDYMKGRTSVFANFNNYKMISINKNKDYKQQHYEFLHEYAHFILRHHEEPTLPESVKEIEARRLALCLAVPHTMFHFLDFSSENLLFEMSDLFDTPLNICMDRCDLIQSNVVYYPFFSETKNIRSERRTI</sequence>
<dbReference type="Gene3D" id="1.10.10.2910">
    <property type="match status" value="1"/>
</dbReference>
<dbReference type="EMBL" id="JAVBVO010000004">
    <property type="protein sequence ID" value="MDZ5759783.1"/>
    <property type="molecule type" value="Genomic_DNA"/>
</dbReference>
<evidence type="ECO:0000313" key="3">
    <source>
        <dbReference type="Proteomes" id="UP001290462"/>
    </source>
</evidence>
<dbReference type="RefSeq" id="WP_322809421.1">
    <property type="nucleotide sequence ID" value="NZ_JAVBVO010000004.1"/>
</dbReference>
<dbReference type="Proteomes" id="UP001290462">
    <property type="component" value="Unassembled WGS sequence"/>
</dbReference>
<reference evidence="2" key="1">
    <citation type="submission" date="2023-08" db="EMBL/GenBank/DDBJ databases">
        <title>Genomic characterization of piscicolin 126 produced by Carnobacterium maltaromaticum CM22 strain isolated from salmon (Salmo salar).</title>
        <authorList>
            <person name="Gonzalez-Gragera E."/>
            <person name="Garcia-Lopez J.D."/>
            <person name="Teso-Perez C."/>
            <person name="Gimenez-Hernandez I."/>
            <person name="Peralta-Sanchez J.M."/>
            <person name="Valdivia E."/>
            <person name="Montalban-Lopez M."/>
            <person name="Martin-Platero A.M."/>
            <person name="Banos A."/>
            <person name="Martinez-Bueno M."/>
        </authorList>
    </citation>
    <scope>NUCLEOTIDE SEQUENCE</scope>
    <source>
        <strain evidence="2">CM22</strain>
    </source>
</reference>
<proteinExistence type="predicted"/>
<dbReference type="AlphaFoldDB" id="A0AAW9JW24"/>
<protein>
    <submittedName>
        <fullName evidence="2">ImmA/IrrE family metallo-endopeptidase</fullName>
    </submittedName>
</protein>
<feature type="domain" description="IrrE N-terminal-like" evidence="1">
    <location>
        <begin position="49"/>
        <end position="116"/>
    </location>
</feature>
<comment type="caution">
    <text evidence="2">The sequence shown here is derived from an EMBL/GenBank/DDBJ whole genome shotgun (WGS) entry which is preliminary data.</text>
</comment>
<dbReference type="InterPro" id="IPR010359">
    <property type="entry name" value="IrrE_HExxH"/>
</dbReference>